<feature type="compositionally biased region" description="Basic and acidic residues" evidence="3">
    <location>
        <begin position="394"/>
        <end position="403"/>
    </location>
</feature>
<keyword evidence="1" id="KW-0479">Metal-binding</keyword>
<sequence>MRCLIEAEVAAIAKRLWPKCEPVVFGSMSTQLLLPLSDIDITILNVPVPTEEALVLLAGEISTAGLCQTAYPQLILKTKVPLVKFQHRDSLLDVDISINAEDGQRNTSIVIDLLKRYPEARPLTVVVKYFLLQRGMDEPYHGGLGSFAVTLLVISFLQNHPIYTTCPEERAYSGLGRLLVDFFRYYGMLFRYDRCGLSVQGNGTCFPRTDVTGPSSLSMAMGGNNSSGRCGAPGGAPQVLIEDPGCSNNNAASSLRSFHVITFGFTYAYRALTAVIENPTDITLCSPSAVDIGRRPTLLSRIIHVDAETAKRREAVVAAHAVLMRDPESRARLEQAARYHEERREFVLKTLPSLVVAPHSDASVSRKRSRQHDVQRVTSSDESNESLSSNASSVRKEGHRDCR</sequence>
<dbReference type="PANTHER" id="PTHR23092:SF47">
    <property type="entry name" value="POLYMERASE SIGMA, PUTATIVE-RELATED"/>
    <property type="match status" value="1"/>
</dbReference>
<gene>
    <name evidence="6" type="ORF">TCIL3000_8_690</name>
</gene>
<dbReference type="Pfam" id="PF22600">
    <property type="entry name" value="MTPAP-like_central"/>
    <property type="match status" value="1"/>
</dbReference>
<dbReference type="EMBL" id="HE575321">
    <property type="protein sequence ID" value="CCC91860.1"/>
    <property type="molecule type" value="Genomic_DNA"/>
</dbReference>
<dbReference type="GO" id="GO:0043634">
    <property type="term" value="P:polyadenylation-dependent ncRNA catabolic process"/>
    <property type="evidence" value="ECO:0007669"/>
    <property type="project" value="TreeGrafter"/>
</dbReference>
<dbReference type="GO" id="GO:0031499">
    <property type="term" value="C:TRAMP complex"/>
    <property type="evidence" value="ECO:0007669"/>
    <property type="project" value="TreeGrafter"/>
</dbReference>
<dbReference type="InterPro" id="IPR002058">
    <property type="entry name" value="PAP_assoc"/>
</dbReference>
<dbReference type="Gene3D" id="1.10.1410.10">
    <property type="match status" value="1"/>
</dbReference>
<organism evidence="6">
    <name type="scientific">Trypanosoma congolense (strain IL3000)</name>
    <dbReference type="NCBI Taxonomy" id="1068625"/>
    <lineage>
        <taxon>Eukaryota</taxon>
        <taxon>Discoba</taxon>
        <taxon>Euglenozoa</taxon>
        <taxon>Kinetoplastea</taxon>
        <taxon>Metakinetoplastina</taxon>
        <taxon>Trypanosomatida</taxon>
        <taxon>Trypanosomatidae</taxon>
        <taxon>Trypanosoma</taxon>
        <taxon>Nannomonas</taxon>
    </lineage>
</organism>
<dbReference type="SUPFAM" id="SSF81631">
    <property type="entry name" value="PAP/OAS1 substrate-binding domain"/>
    <property type="match status" value="1"/>
</dbReference>
<protein>
    <submittedName>
        <fullName evidence="6">Putative DNA polymerase sigma</fullName>
    </submittedName>
</protein>
<dbReference type="CDD" id="cd05402">
    <property type="entry name" value="NT_PAP_TUTase"/>
    <property type="match status" value="1"/>
</dbReference>
<dbReference type="FunFam" id="1.10.1410.10:FF:000027">
    <property type="entry name" value="Topoisomerase-related function protein-like protein"/>
    <property type="match status" value="1"/>
</dbReference>
<evidence type="ECO:0000259" key="4">
    <source>
        <dbReference type="Pfam" id="PF03828"/>
    </source>
</evidence>
<feature type="domain" description="Poly(A) RNA polymerase mitochondrial-like central palm" evidence="5">
    <location>
        <begin position="5"/>
        <end position="109"/>
    </location>
</feature>
<reference evidence="6" key="1">
    <citation type="journal article" date="2012" name="Proc. Natl. Acad. Sci. U.S.A.">
        <title>Antigenic diversity is generated by distinct evolutionary mechanisms in African trypanosome species.</title>
        <authorList>
            <person name="Jackson A.P."/>
            <person name="Berry A."/>
            <person name="Aslett M."/>
            <person name="Allison H.C."/>
            <person name="Burton P."/>
            <person name="Vavrova-Anderson J."/>
            <person name="Brown R."/>
            <person name="Browne H."/>
            <person name="Corton N."/>
            <person name="Hauser H."/>
            <person name="Gamble J."/>
            <person name="Gilderthorp R."/>
            <person name="Marcello L."/>
            <person name="McQuillan J."/>
            <person name="Otto T.D."/>
            <person name="Quail M.A."/>
            <person name="Sanders M.J."/>
            <person name="van Tonder A."/>
            <person name="Ginger M.L."/>
            <person name="Field M.C."/>
            <person name="Barry J.D."/>
            <person name="Hertz-Fowler C."/>
            <person name="Berriman M."/>
        </authorList>
    </citation>
    <scope>NUCLEOTIDE SEQUENCE</scope>
    <source>
        <strain evidence="6">IL3000</strain>
    </source>
</reference>
<keyword evidence="2" id="KW-0460">Magnesium</keyword>
<dbReference type="AlphaFoldDB" id="G0UR49"/>
<dbReference type="GO" id="GO:0005730">
    <property type="term" value="C:nucleolus"/>
    <property type="evidence" value="ECO:0007669"/>
    <property type="project" value="TreeGrafter"/>
</dbReference>
<dbReference type="Pfam" id="PF03828">
    <property type="entry name" value="PAP_assoc"/>
    <property type="match status" value="1"/>
</dbReference>
<dbReference type="GO" id="GO:0003729">
    <property type="term" value="F:mRNA binding"/>
    <property type="evidence" value="ECO:0007669"/>
    <property type="project" value="TreeGrafter"/>
</dbReference>
<accession>G0UR49</accession>
<dbReference type="SUPFAM" id="SSF81301">
    <property type="entry name" value="Nucleotidyltransferase"/>
    <property type="match status" value="1"/>
</dbReference>
<dbReference type="InterPro" id="IPR045862">
    <property type="entry name" value="Trf4-like"/>
</dbReference>
<dbReference type="PANTHER" id="PTHR23092">
    <property type="entry name" value="POLY(A) RNA POLYMERASE"/>
    <property type="match status" value="1"/>
</dbReference>
<evidence type="ECO:0000256" key="3">
    <source>
        <dbReference type="SAM" id="MobiDB-lite"/>
    </source>
</evidence>
<dbReference type="GO" id="GO:1990817">
    <property type="term" value="F:poly(A) RNA polymerase activity"/>
    <property type="evidence" value="ECO:0007669"/>
    <property type="project" value="InterPro"/>
</dbReference>
<proteinExistence type="predicted"/>
<evidence type="ECO:0000256" key="1">
    <source>
        <dbReference type="ARBA" id="ARBA00022723"/>
    </source>
</evidence>
<feature type="region of interest" description="Disordered" evidence="3">
    <location>
        <begin position="359"/>
        <end position="403"/>
    </location>
</feature>
<dbReference type="GO" id="GO:0031123">
    <property type="term" value="P:RNA 3'-end processing"/>
    <property type="evidence" value="ECO:0007669"/>
    <property type="project" value="TreeGrafter"/>
</dbReference>
<dbReference type="GO" id="GO:0005739">
    <property type="term" value="C:mitochondrion"/>
    <property type="evidence" value="ECO:0007669"/>
    <property type="project" value="UniProtKB-ARBA"/>
</dbReference>
<evidence type="ECO:0000256" key="2">
    <source>
        <dbReference type="ARBA" id="ARBA00022842"/>
    </source>
</evidence>
<evidence type="ECO:0000313" key="6">
    <source>
        <dbReference type="EMBL" id="CCC91860.1"/>
    </source>
</evidence>
<dbReference type="InterPro" id="IPR054708">
    <property type="entry name" value="MTPAP-like_central"/>
</dbReference>
<dbReference type="VEuPathDB" id="TriTrypDB:TcIL3000_8_690"/>
<dbReference type="InterPro" id="IPR043519">
    <property type="entry name" value="NT_sf"/>
</dbReference>
<dbReference type="GO" id="GO:0046872">
    <property type="term" value="F:metal ion binding"/>
    <property type="evidence" value="ECO:0007669"/>
    <property type="project" value="UniProtKB-KW"/>
</dbReference>
<evidence type="ECO:0000259" key="5">
    <source>
        <dbReference type="Pfam" id="PF22600"/>
    </source>
</evidence>
<dbReference type="Gene3D" id="3.30.460.10">
    <property type="entry name" value="Beta Polymerase, domain 2"/>
    <property type="match status" value="1"/>
</dbReference>
<name>G0UR49_TRYCI</name>
<feature type="domain" description="PAP-associated" evidence="4">
    <location>
        <begin position="175"/>
        <end position="249"/>
    </location>
</feature>